<reference evidence="2" key="1">
    <citation type="submission" date="2021-01" db="EMBL/GenBank/DDBJ databases">
        <title>Adiantum capillus-veneris genome.</title>
        <authorList>
            <person name="Fang Y."/>
            <person name="Liao Q."/>
        </authorList>
    </citation>
    <scope>NUCLEOTIDE SEQUENCE</scope>
    <source>
        <strain evidence="2">H3</strain>
        <tissue evidence="2">Leaf</tissue>
    </source>
</reference>
<protein>
    <submittedName>
        <fullName evidence="2">Uncharacterized protein</fullName>
    </submittedName>
</protein>
<comment type="caution">
    <text evidence="2">The sequence shown here is derived from an EMBL/GenBank/DDBJ whole genome shotgun (WGS) entry which is preliminary data.</text>
</comment>
<dbReference type="EMBL" id="JABFUD020000008">
    <property type="protein sequence ID" value="KAI5076325.1"/>
    <property type="molecule type" value="Genomic_DNA"/>
</dbReference>
<name>A0A9D4UYU5_ADICA</name>
<feature type="compositionally biased region" description="Acidic residues" evidence="1">
    <location>
        <begin position="12"/>
        <end position="22"/>
    </location>
</feature>
<accession>A0A9D4UYU5</accession>
<gene>
    <name evidence="2" type="ORF">GOP47_0008390</name>
</gene>
<evidence type="ECO:0000313" key="3">
    <source>
        <dbReference type="Proteomes" id="UP000886520"/>
    </source>
</evidence>
<organism evidence="2 3">
    <name type="scientific">Adiantum capillus-veneris</name>
    <name type="common">Maidenhair fern</name>
    <dbReference type="NCBI Taxonomy" id="13818"/>
    <lineage>
        <taxon>Eukaryota</taxon>
        <taxon>Viridiplantae</taxon>
        <taxon>Streptophyta</taxon>
        <taxon>Embryophyta</taxon>
        <taxon>Tracheophyta</taxon>
        <taxon>Polypodiopsida</taxon>
        <taxon>Polypodiidae</taxon>
        <taxon>Polypodiales</taxon>
        <taxon>Pteridineae</taxon>
        <taxon>Pteridaceae</taxon>
        <taxon>Vittarioideae</taxon>
        <taxon>Adiantum</taxon>
    </lineage>
</organism>
<feature type="compositionally biased region" description="Acidic residues" evidence="1">
    <location>
        <begin position="35"/>
        <end position="47"/>
    </location>
</feature>
<feature type="region of interest" description="Disordered" evidence="1">
    <location>
        <begin position="1"/>
        <end position="47"/>
    </location>
</feature>
<evidence type="ECO:0000313" key="2">
    <source>
        <dbReference type="EMBL" id="KAI5076325.1"/>
    </source>
</evidence>
<keyword evidence="3" id="KW-1185">Reference proteome</keyword>
<dbReference type="Proteomes" id="UP000886520">
    <property type="component" value="Chromosome 8"/>
</dbReference>
<dbReference type="AlphaFoldDB" id="A0A9D4UYU5"/>
<proteinExistence type="predicted"/>
<sequence>MSRKYKNNKHEEEEEKDMDLEHEDNALSPTKSMESEDEYTSQMEDEECPQTISLQIEVIMSPMKHGKGKVQTHIDISSPSGSIYAHDLLMGSNTPRSPKGIPIQLCSSRYGLEITYGAKLASDITSKRASSRALNFFVMWMEHIFEEEALNHVWFIDRLWLSFVQTLPSKRAMQNYFGRVDLSNRMFTFFPIVDEYEMQLIILELIHRIEFSEKSF</sequence>
<evidence type="ECO:0000256" key="1">
    <source>
        <dbReference type="SAM" id="MobiDB-lite"/>
    </source>
</evidence>